<sequence length="375" mass="41192">MTNQAIVTSEPISAVWWLPEAAIHYVVHTELGRSIRAIARDTGYQPSTVMRRVRRFENRREDPLVDGAFNRLSGLPFDHQNQDHSPEETRTMTATIQAQFSPVCRQDLSREAKRVLRRLAESGAVLAFAQDMEKAVVVRDLPGGDTTRTAVVDREVAEVMALNDWIRISGKGRISKYTITGVGRAALKRMLADASDATGMREDTDPFAGQHRHMAPVCASPSGRRRRPCYNLSESPLSALARRKDKSGQPFLTDDLVAAGERLREDFEMSQMGPNVAQNWATYLNGPQSGLAGSPGGGNATAESARGRVMAALEELGAGLGDVVLRCCCFLEGIETTEKSMGWSARSGKVVLRIALQRLKRHYDEQGAMANRLIG</sequence>
<comment type="caution">
    <text evidence="2">The sequence shown here is derived from an EMBL/GenBank/DDBJ whole genome shotgun (WGS) entry which is preliminary data.</text>
</comment>
<dbReference type="Pfam" id="PF20057">
    <property type="entry name" value="DUF6456"/>
    <property type="match status" value="1"/>
</dbReference>
<dbReference type="EMBL" id="JBFBVU010000007">
    <property type="protein sequence ID" value="MEV8466694.1"/>
    <property type="molecule type" value="Genomic_DNA"/>
</dbReference>
<evidence type="ECO:0000313" key="2">
    <source>
        <dbReference type="EMBL" id="MEV8466694.1"/>
    </source>
</evidence>
<name>A0ABV3L535_9RHOB</name>
<feature type="domain" description="DUF6456" evidence="1">
    <location>
        <begin position="230"/>
        <end position="365"/>
    </location>
</feature>
<proteinExistence type="predicted"/>
<evidence type="ECO:0000259" key="1">
    <source>
        <dbReference type="Pfam" id="PF20057"/>
    </source>
</evidence>
<protein>
    <submittedName>
        <fullName evidence="2">DUF6456 domain-containing protein</fullName>
    </submittedName>
</protein>
<accession>A0ABV3L535</accession>
<keyword evidence="3" id="KW-1185">Reference proteome</keyword>
<dbReference type="Proteomes" id="UP001553161">
    <property type="component" value="Unassembled WGS sequence"/>
</dbReference>
<reference evidence="2 3" key="1">
    <citation type="submission" date="2024-07" db="EMBL/GenBank/DDBJ databases">
        <authorList>
            <person name="Kang M."/>
        </authorList>
    </citation>
    <scope>NUCLEOTIDE SEQUENCE [LARGE SCALE GENOMIC DNA]</scope>
    <source>
        <strain evidence="2 3">DFM31</strain>
    </source>
</reference>
<dbReference type="RefSeq" id="WP_366192486.1">
    <property type="nucleotide sequence ID" value="NZ_JBFBVU010000007.1"/>
</dbReference>
<organism evidence="2 3">
    <name type="scientific">Meridianimarinicoccus marinus</name>
    <dbReference type="NCBI Taxonomy" id="3231483"/>
    <lineage>
        <taxon>Bacteria</taxon>
        <taxon>Pseudomonadati</taxon>
        <taxon>Pseudomonadota</taxon>
        <taxon>Alphaproteobacteria</taxon>
        <taxon>Rhodobacterales</taxon>
        <taxon>Paracoccaceae</taxon>
        <taxon>Meridianimarinicoccus</taxon>
    </lineage>
</organism>
<gene>
    <name evidence="2" type="ORF">AB0T83_07885</name>
</gene>
<evidence type="ECO:0000313" key="3">
    <source>
        <dbReference type="Proteomes" id="UP001553161"/>
    </source>
</evidence>
<dbReference type="InterPro" id="IPR045599">
    <property type="entry name" value="DUF6456"/>
</dbReference>